<evidence type="ECO:0000313" key="2">
    <source>
        <dbReference type="Proteomes" id="UP000784294"/>
    </source>
</evidence>
<keyword evidence="2" id="KW-1185">Reference proteome</keyword>
<protein>
    <submittedName>
        <fullName evidence="1">Uncharacterized protein</fullName>
    </submittedName>
</protein>
<sequence>MCRLHRSVSPRPRHVHYDGKEQHFGCLRQLVEQISPPAHCFRPGMRAIYPLQECKFHQTSGSIYHNCRLLYSSLRHDRPRLVDAFPALSDHPEESKCMPSQPPLGPFDIAFRYLQNGRQGFSKSTALTARVALCEEQLKCSAICLLLGPLSPDRPSRGLQAKSDRRRVTKSR</sequence>
<name>A0A3S5BU59_9PLAT</name>
<organism evidence="1 2">
    <name type="scientific">Protopolystoma xenopodis</name>
    <dbReference type="NCBI Taxonomy" id="117903"/>
    <lineage>
        <taxon>Eukaryota</taxon>
        <taxon>Metazoa</taxon>
        <taxon>Spiralia</taxon>
        <taxon>Lophotrochozoa</taxon>
        <taxon>Platyhelminthes</taxon>
        <taxon>Monogenea</taxon>
        <taxon>Polyopisthocotylea</taxon>
        <taxon>Polystomatidea</taxon>
        <taxon>Polystomatidae</taxon>
        <taxon>Protopolystoma</taxon>
    </lineage>
</organism>
<proteinExistence type="predicted"/>
<dbReference type="AlphaFoldDB" id="A0A3S5BU59"/>
<accession>A0A3S5BU59</accession>
<reference evidence="1" key="1">
    <citation type="submission" date="2018-11" db="EMBL/GenBank/DDBJ databases">
        <authorList>
            <consortium name="Pathogen Informatics"/>
        </authorList>
    </citation>
    <scope>NUCLEOTIDE SEQUENCE</scope>
</reference>
<dbReference type="Proteomes" id="UP000784294">
    <property type="component" value="Unassembled WGS sequence"/>
</dbReference>
<gene>
    <name evidence="1" type="ORF">PXEA_LOCUS33525</name>
</gene>
<comment type="caution">
    <text evidence="1">The sequence shown here is derived from an EMBL/GenBank/DDBJ whole genome shotgun (WGS) entry which is preliminary data.</text>
</comment>
<dbReference type="EMBL" id="CAAALY010263616">
    <property type="protein sequence ID" value="VEL40085.1"/>
    <property type="molecule type" value="Genomic_DNA"/>
</dbReference>
<evidence type="ECO:0000313" key="1">
    <source>
        <dbReference type="EMBL" id="VEL40085.1"/>
    </source>
</evidence>